<dbReference type="InterPro" id="IPR025916">
    <property type="entry name" value="YdjO"/>
</dbReference>
<organism evidence="1 2">
    <name type="scientific">Amphibacillus marinus</name>
    <dbReference type="NCBI Taxonomy" id="872970"/>
    <lineage>
        <taxon>Bacteria</taxon>
        <taxon>Bacillati</taxon>
        <taxon>Bacillota</taxon>
        <taxon>Bacilli</taxon>
        <taxon>Bacillales</taxon>
        <taxon>Bacillaceae</taxon>
        <taxon>Amphibacillus</taxon>
    </lineage>
</organism>
<dbReference type="OrthoDB" id="1955171at2"/>
<proteinExistence type="predicted"/>
<name>A0A1H8QWF3_9BACI</name>
<gene>
    <name evidence="1" type="ORF">SAMN04488134_10974</name>
</gene>
<dbReference type="Pfam" id="PF14169">
    <property type="entry name" value="YdjO"/>
    <property type="match status" value="1"/>
</dbReference>
<protein>
    <submittedName>
        <fullName evidence="1">Cold-inducible protein YdjO</fullName>
    </submittedName>
</protein>
<sequence length="60" mass="7095">MAYYNNRKEPVEEVETPIWSCLNDECSGWMREDYSFEQEPTCPLCQSEMEKDSKVLPKLS</sequence>
<dbReference type="Proteomes" id="UP000199300">
    <property type="component" value="Unassembled WGS sequence"/>
</dbReference>
<evidence type="ECO:0000313" key="1">
    <source>
        <dbReference type="EMBL" id="SEO58640.1"/>
    </source>
</evidence>
<dbReference type="AlphaFoldDB" id="A0A1H8QWF3"/>
<reference evidence="1 2" key="1">
    <citation type="submission" date="2016-10" db="EMBL/GenBank/DDBJ databases">
        <authorList>
            <person name="de Groot N.N."/>
        </authorList>
    </citation>
    <scope>NUCLEOTIDE SEQUENCE [LARGE SCALE GENOMIC DNA]</scope>
    <source>
        <strain evidence="1 2">CGMCC 1.10434</strain>
    </source>
</reference>
<accession>A0A1H8QWF3</accession>
<dbReference type="RefSeq" id="WP_091498790.1">
    <property type="nucleotide sequence ID" value="NZ_FODJ01000009.1"/>
</dbReference>
<keyword evidence="2" id="KW-1185">Reference proteome</keyword>
<dbReference type="EMBL" id="FODJ01000009">
    <property type="protein sequence ID" value="SEO58640.1"/>
    <property type="molecule type" value="Genomic_DNA"/>
</dbReference>
<evidence type="ECO:0000313" key="2">
    <source>
        <dbReference type="Proteomes" id="UP000199300"/>
    </source>
</evidence>